<feature type="region of interest" description="Disordered" evidence="1">
    <location>
        <begin position="404"/>
        <end position="453"/>
    </location>
</feature>
<feature type="transmembrane region" description="Helical" evidence="2">
    <location>
        <begin position="153"/>
        <end position="177"/>
    </location>
</feature>
<feature type="region of interest" description="Disordered" evidence="1">
    <location>
        <begin position="258"/>
        <end position="283"/>
    </location>
</feature>
<comment type="caution">
    <text evidence="3">The sequence shown here is derived from an EMBL/GenBank/DDBJ whole genome shotgun (WGS) entry which is preliminary data.</text>
</comment>
<feature type="region of interest" description="Disordered" evidence="1">
    <location>
        <begin position="103"/>
        <end position="146"/>
    </location>
</feature>
<feature type="compositionally biased region" description="Low complexity" evidence="1">
    <location>
        <begin position="554"/>
        <end position="568"/>
    </location>
</feature>
<dbReference type="RefSeq" id="XP_064732414.1">
    <property type="nucleotide sequence ID" value="XM_064872034.1"/>
</dbReference>
<feature type="compositionally biased region" description="Low complexity" evidence="1">
    <location>
        <begin position="57"/>
        <end position="69"/>
    </location>
</feature>
<dbReference type="Proteomes" id="UP001334248">
    <property type="component" value="Unassembled WGS sequence"/>
</dbReference>
<reference evidence="3 4" key="1">
    <citation type="journal article" date="2023" name="Res Sq">
        <title>Genomic and morphological characterization of Knufia obscura isolated from the Mars 2020 spacecraft assembly facility.</title>
        <authorList>
            <person name="Chander A.M."/>
            <person name="Teixeira M.M."/>
            <person name="Singh N.K."/>
            <person name="Williams M.P."/>
            <person name="Parker C.W."/>
            <person name="Leo P."/>
            <person name="Stajich J.E."/>
            <person name="Torok T."/>
            <person name="Tighe S."/>
            <person name="Mason C.E."/>
            <person name="Venkateswaran K."/>
        </authorList>
    </citation>
    <scope>NUCLEOTIDE SEQUENCE [LARGE SCALE GENOMIC DNA]</scope>
    <source>
        <strain evidence="3 4">CCFEE 5817</strain>
    </source>
</reference>
<feature type="compositionally biased region" description="Low complexity" evidence="1">
    <location>
        <begin position="594"/>
        <end position="612"/>
    </location>
</feature>
<feature type="region of interest" description="Disordered" evidence="1">
    <location>
        <begin position="592"/>
        <end position="631"/>
    </location>
</feature>
<keyword evidence="2" id="KW-0472">Membrane</keyword>
<feature type="region of interest" description="Disordered" evidence="1">
    <location>
        <begin position="187"/>
        <end position="226"/>
    </location>
</feature>
<feature type="compositionally biased region" description="Polar residues" evidence="1">
    <location>
        <begin position="211"/>
        <end position="223"/>
    </location>
</feature>
<proteinExistence type="predicted"/>
<dbReference type="GeneID" id="89997054"/>
<feature type="region of interest" description="Disordered" evidence="1">
    <location>
        <begin position="656"/>
        <end position="679"/>
    </location>
</feature>
<keyword evidence="4" id="KW-1185">Reference proteome</keyword>
<evidence type="ECO:0000313" key="3">
    <source>
        <dbReference type="EMBL" id="KAK5944324.1"/>
    </source>
</evidence>
<keyword evidence="2" id="KW-0812">Transmembrane</keyword>
<feature type="compositionally biased region" description="Low complexity" evidence="1">
    <location>
        <begin position="21"/>
        <end position="43"/>
    </location>
</feature>
<feature type="region of interest" description="Disordered" evidence="1">
    <location>
        <begin position="319"/>
        <end position="366"/>
    </location>
</feature>
<keyword evidence="2" id="KW-1133">Transmembrane helix</keyword>
<dbReference type="EMBL" id="JAVHJV010000003">
    <property type="protein sequence ID" value="KAK5944324.1"/>
    <property type="molecule type" value="Genomic_DNA"/>
</dbReference>
<accession>A0ABR0RUP3</accession>
<evidence type="ECO:0000313" key="4">
    <source>
        <dbReference type="Proteomes" id="UP001334248"/>
    </source>
</evidence>
<organism evidence="3 4">
    <name type="scientific">Knufia obscura</name>
    <dbReference type="NCBI Taxonomy" id="1635080"/>
    <lineage>
        <taxon>Eukaryota</taxon>
        <taxon>Fungi</taxon>
        <taxon>Dikarya</taxon>
        <taxon>Ascomycota</taxon>
        <taxon>Pezizomycotina</taxon>
        <taxon>Eurotiomycetes</taxon>
        <taxon>Chaetothyriomycetidae</taxon>
        <taxon>Chaetothyriales</taxon>
        <taxon>Trichomeriaceae</taxon>
        <taxon>Knufia</taxon>
    </lineage>
</organism>
<name>A0ABR0RUP3_9EURO</name>
<feature type="region of interest" description="Disordered" evidence="1">
    <location>
        <begin position="16"/>
        <end position="69"/>
    </location>
</feature>
<feature type="compositionally biased region" description="Polar residues" evidence="1">
    <location>
        <begin position="410"/>
        <end position="430"/>
    </location>
</feature>
<feature type="region of interest" description="Disordered" evidence="1">
    <location>
        <begin position="545"/>
        <end position="580"/>
    </location>
</feature>
<evidence type="ECO:0000256" key="2">
    <source>
        <dbReference type="SAM" id="Phobius"/>
    </source>
</evidence>
<protein>
    <recommendedName>
        <fullName evidence="5">Transmembrane protein</fullName>
    </recommendedName>
</protein>
<sequence length="693" mass="73628">MAETITATVSDITTLSSAEASTPTVESTSLTPSPSETLSETLSIPATSAAPVPVPIPTESSPPTTLETITSASSSSISVVSSETLSDVVSSSSALAPADSSASITSSVSASATDSVSATQMTSGGESTTSTTASATAAPATENPQKTELSTSAIAGIATASVVVVALVLGYLAYLFIVKRKERQRRESQRFSSWFPPQTDDTAGSAPPAVTNLSQGSSLSSPTKRFYAGETVQQKRKSFWRRSFHPPPQDIGVAVAPSVPVSPDRHGDAAGPTATRVSWPSPTRRVVVQQSRAMPEDSRWSVATSFDEDIEAHSQDIPILGSPKARSSARSFSSSGAVEKPAPLRLSRLKQRPETPPSAKLPLTPIYDNGNFEPTIRQVLEDPCVEVQASTVPQITESAALNFSRRRPSLTRTSQDQPGPFTTQMRQQNPAGRFPVKTQANARKQSAVSAQSVSVYTEIEEDDTPEQEEDKQLDIPPIAISTAKRSPLRDLQWPQVPRPAAVAKQSQKVHSPRAGTTIRQVDPSPQAIPATRDQMVKANLSFVKTNTSSSPGIPSETLNSSSSSASPVFPTPPNYGRPNAQAGLARQISNAYKAAARSTTTTTPAPTPTRSSKQFQPEIMSRPGAPPLQSVKTPTPMYQQIQRLSTGRPLAQKLRTQAQGQENMPTRSTSRAKITPMTSRSGDLYLTVGEMEN</sequence>
<feature type="compositionally biased region" description="Low complexity" evidence="1">
    <location>
        <begin position="103"/>
        <end position="142"/>
    </location>
</feature>
<feature type="region of interest" description="Disordered" evidence="1">
    <location>
        <begin position="498"/>
        <end position="524"/>
    </location>
</feature>
<feature type="compositionally biased region" description="Low complexity" evidence="1">
    <location>
        <begin position="325"/>
        <end position="335"/>
    </location>
</feature>
<evidence type="ECO:0008006" key="5">
    <source>
        <dbReference type="Google" id="ProtNLM"/>
    </source>
</evidence>
<evidence type="ECO:0000256" key="1">
    <source>
        <dbReference type="SAM" id="MobiDB-lite"/>
    </source>
</evidence>
<gene>
    <name evidence="3" type="ORF">PMZ80_003605</name>
</gene>